<keyword evidence="3" id="KW-1185">Reference proteome</keyword>
<evidence type="ECO:0000256" key="1">
    <source>
        <dbReference type="SAM" id="SignalP"/>
    </source>
</evidence>
<dbReference type="OrthoDB" id="4356380at2759"/>
<reference evidence="2" key="2">
    <citation type="journal article" date="2023" name="IMA Fungus">
        <title>Comparative genomic study of the Penicillium genus elucidates a diverse pangenome and 15 lateral gene transfer events.</title>
        <authorList>
            <person name="Petersen C."/>
            <person name="Sorensen T."/>
            <person name="Nielsen M.R."/>
            <person name="Sondergaard T.E."/>
            <person name="Sorensen J.L."/>
            <person name="Fitzpatrick D.A."/>
            <person name="Frisvad J.C."/>
            <person name="Nielsen K.L."/>
        </authorList>
    </citation>
    <scope>NUCLEOTIDE SEQUENCE</scope>
    <source>
        <strain evidence="2">IBT 15544</strain>
    </source>
</reference>
<dbReference type="AlphaFoldDB" id="A0A9W9MI60"/>
<dbReference type="RefSeq" id="XP_058307663.1">
    <property type="nucleotide sequence ID" value="XM_058453472.1"/>
</dbReference>
<gene>
    <name evidence="2" type="ORF">N7498_006410</name>
</gene>
<evidence type="ECO:0000313" key="3">
    <source>
        <dbReference type="Proteomes" id="UP001150904"/>
    </source>
</evidence>
<accession>A0A9W9MI60</accession>
<dbReference type="Proteomes" id="UP001150904">
    <property type="component" value="Unassembled WGS sequence"/>
</dbReference>
<protein>
    <recommendedName>
        <fullName evidence="4">Hydrophobin</fullName>
    </recommendedName>
</protein>
<dbReference type="GeneID" id="83180773"/>
<sequence length="89" mass="8968">MKFFIAVLALAATAIAGRNMDSPTCEDGSSVVCKGNGDSGVISLGNVAAGAAGENCATGAIYCCSEQDIKDLGVVNLNLNIQCSLNQVL</sequence>
<dbReference type="EMBL" id="JAPQKR010000013">
    <property type="protein sequence ID" value="KAJ5201747.1"/>
    <property type="molecule type" value="Genomic_DNA"/>
</dbReference>
<organism evidence="2 3">
    <name type="scientific">Penicillium cinerascens</name>
    <dbReference type="NCBI Taxonomy" id="70096"/>
    <lineage>
        <taxon>Eukaryota</taxon>
        <taxon>Fungi</taxon>
        <taxon>Dikarya</taxon>
        <taxon>Ascomycota</taxon>
        <taxon>Pezizomycotina</taxon>
        <taxon>Eurotiomycetes</taxon>
        <taxon>Eurotiomycetidae</taxon>
        <taxon>Eurotiales</taxon>
        <taxon>Aspergillaceae</taxon>
        <taxon>Penicillium</taxon>
    </lineage>
</organism>
<feature type="chain" id="PRO_5040953333" description="Hydrophobin" evidence="1">
    <location>
        <begin position="17"/>
        <end position="89"/>
    </location>
</feature>
<keyword evidence="1" id="KW-0732">Signal</keyword>
<proteinExistence type="predicted"/>
<feature type="signal peptide" evidence="1">
    <location>
        <begin position="1"/>
        <end position="16"/>
    </location>
</feature>
<comment type="caution">
    <text evidence="2">The sequence shown here is derived from an EMBL/GenBank/DDBJ whole genome shotgun (WGS) entry which is preliminary data.</text>
</comment>
<evidence type="ECO:0000313" key="2">
    <source>
        <dbReference type="EMBL" id="KAJ5201747.1"/>
    </source>
</evidence>
<name>A0A9W9MI60_9EURO</name>
<reference evidence="2" key="1">
    <citation type="submission" date="2022-12" db="EMBL/GenBank/DDBJ databases">
        <authorList>
            <person name="Petersen C."/>
        </authorList>
    </citation>
    <scope>NUCLEOTIDE SEQUENCE</scope>
    <source>
        <strain evidence="2">IBT 15544</strain>
    </source>
</reference>
<evidence type="ECO:0008006" key="4">
    <source>
        <dbReference type="Google" id="ProtNLM"/>
    </source>
</evidence>